<dbReference type="Gene3D" id="3.90.1200.10">
    <property type="match status" value="1"/>
</dbReference>
<dbReference type="RefSeq" id="WP_123380800.1">
    <property type="nucleotide sequence ID" value="NZ_RJKN01000007.1"/>
</dbReference>
<dbReference type="InterPro" id="IPR011009">
    <property type="entry name" value="Kinase-like_dom_sf"/>
</dbReference>
<evidence type="ECO:0000313" key="2">
    <source>
        <dbReference type="Proteomes" id="UP000276232"/>
    </source>
</evidence>
<dbReference type="SUPFAM" id="SSF56112">
    <property type="entry name" value="Protein kinase-like (PK-like)"/>
    <property type="match status" value="1"/>
</dbReference>
<accession>A0A3N1GAE4</accession>
<dbReference type="OrthoDB" id="3816435at2"/>
<dbReference type="InParanoid" id="A0A3N1GAE4"/>
<evidence type="ECO:0008006" key="3">
    <source>
        <dbReference type="Google" id="ProtNLM"/>
    </source>
</evidence>
<dbReference type="Proteomes" id="UP000276232">
    <property type="component" value="Unassembled WGS sequence"/>
</dbReference>
<comment type="caution">
    <text evidence="1">The sequence shown here is derived from an EMBL/GenBank/DDBJ whole genome shotgun (WGS) entry which is preliminary data.</text>
</comment>
<dbReference type="AlphaFoldDB" id="A0A3N1GAE4"/>
<reference evidence="1 2" key="1">
    <citation type="journal article" date="2015" name="Stand. Genomic Sci.">
        <title>Genomic Encyclopedia of Bacterial and Archaeal Type Strains, Phase III: the genomes of soil and plant-associated and newly described type strains.</title>
        <authorList>
            <person name="Whitman W.B."/>
            <person name="Woyke T."/>
            <person name="Klenk H.P."/>
            <person name="Zhou Y."/>
            <person name="Lilburn T.G."/>
            <person name="Beck B.J."/>
            <person name="De Vos P."/>
            <person name="Vandamme P."/>
            <person name="Eisen J.A."/>
            <person name="Garrity G."/>
            <person name="Hugenholtz P."/>
            <person name="Kyrpides N.C."/>
        </authorList>
    </citation>
    <scope>NUCLEOTIDE SEQUENCE [LARGE SCALE GENOMIC DNA]</scope>
    <source>
        <strain evidence="1 2">CECT 7306</strain>
    </source>
</reference>
<protein>
    <recommendedName>
        <fullName evidence="3">Phosphotransferase family enzyme</fullName>
    </recommendedName>
</protein>
<sequence>MDDVEVLRHNPDNATTVVVERVRTATGTRVRKVLRRAGVTTTAPAHWASSEDPAHWNSWRREADAYRDPALRASLAGTGLAMPVADVVEHPDGATLVLEDVVGTPGPEFTLDDHVATAAALGRWQGRPTPRPGWASRRWLRQYSTSRPADLSVVDDDAAWARPLVRDTWPDGLRDGWRHLLAHRGRLLDAAEELPRTLCHLDAWASNAVRRPGGEVVLLDWAFAGDGAVGEDLGNWLPDNVFDLFWPADRLAEAEAACLPAYLAGLRESGWAGSDGDARLGVLVSAVKYTWLLPLLLTRAAAAEHRAYHRPAEARHLYRERGAALAHLAGWAREAVDAVG</sequence>
<proteinExistence type="predicted"/>
<organism evidence="1 2">
    <name type="scientific">Pseudokineococcus lusitanus</name>
    <dbReference type="NCBI Taxonomy" id="763993"/>
    <lineage>
        <taxon>Bacteria</taxon>
        <taxon>Bacillati</taxon>
        <taxon>Actinomycetota</taxon>
        <taxon>Actinomycetes</taxon>
        <taxon>Kineosporiales</taxon>
        <taxon>Kineosporiaceae</taxon>
        <taxon>Pseudokineococcus</taxon>
    </lineage>
</organism>
<evidence type="ECO:0000313" key="1">
    <source>
        <dbReference type="EMBL" id="ROP27206.1"/>
    </source>
</evidence>
<name>A0A3N1GAE4_9ACTN</name>
<dbReference type="EMBL" id="RJKN01000007">
    <property type="protein sequence ID" value="ROP27206.1"/>
    <property type="molecule type" value="Genomic_DNA"/>
</dbReference>
<keyword evidence="2" id="KW-1185">Reference proteome</keyword>
<gene>
    <name evidence="1" type="ORF">EDC03_2730</name>
</gene>